<gene>
    <name evidence="2" type="ORF">EDB81DRAFT_884840</name>
</gene>
<feature type="region of interest" description="Disordered" evidence="1">
    <location>
        <begin position="254"/>
        <end position="381"/>
    </location>
</feature>
<feature type="compositionally biased region" description="Polar residues" evidence="1">
    <location>
        <begin position="268"/>
        <end position="283"/>
    </location>
</feature>
<protein>
    <submittedName>
        <fullName evidence="2">Uncharacterized protein</fullName>
    </submittedName>
</protein>
<name>A0A9P9ELN4_9HYPO</name>
<dbReference type="Proteomes" id="UP000738349">
    <property type="component" value="Unassembled WGS sequence"/>
</dbReference>
<feature type="compositionally biased region" description="Polar residues" evidence="1">
    <location>
        <begin position="343"/>
        <end position="360"/>
    </location>
</feature>
<accession>A0A9P9ELN4</accession>
<evidence type="ECO:0000313" key="2">
    <source>
        <dbReference type="EMBL" id="KAH7141780.1"/>
    </source>
</evidence>
<proteinExistence type="predicted"/>
<organism evidence="2 3">
    <name type="scientific">Dactylonectria macrodidyma</name>
    <dbReference type="NCBI Taxonomy" id="307937"/>
    <lineage>
        <taxon>Eukaryota</taxon>
        <taxon>Fungi</taxon>
        <taxon>Dikarya</taxon>
        <taxon>Ascomycota</taxon>
        <taxon>Pezizomycotina</taxon>
        <taxon>Sordariomycetes</taxon>
        <taxon>Hypocreomycetidae</taxon>
        <taxon>Hypocreales</taxon>
        <taxon>Nectriaceae</taxon>
        <taxon>Dactylonectria</taxon>
    </lineage>
</organism>
<dbReference type="EMBL" id="JAGMUV010000010">
    <property type="protein sequence ID" value="KAH7141780.1"/>
    <property type="molecule type" value="Genomic_DNA"/>
</dbReference>
<evidence type="ECO:0000256" key="1">
    <source>
        <dbReference type="SAM" id="MobiDB-lite"/>
    </source>
</evidence>
<comment type="caution">
    <text evidence="2">The sequence shown here is derived from an EMBL/GenBank/DDBJ whole genome shotgun (WGS) entry which is preliminary data.</text>
</comment>
<evidence type="ECO:0000313" key="3">
    <source>
        <dbReference type="Proteomes" id="UP000738349"/>
    </source>
</evidence>
<feature type="compositionally biased region" description="Basic residues" evidence="1">
    <location>
        <begin position="295"/>
        <end position="312"/>
    </location>
</feature>
<keyword evidence="3" id="KW-1185">Reference proteome</keyword>
<sequence length="381" mass="42302">MESIQSNLCLILAVAQFEVLKLLLQESQNSPLASQTETEELKRNMELIKGTIKSQTDTIYRLGNQVERLQRLSLPQASRHLPPHYLDLVKLGMSVKRTGDIPTRRRPQTQISPKVQEPPRQLVQEIPPYAWAAAEVFVVSNVTSIRDKMNQEKTNISSVCAMMAETDTEVTPPNLYWDHERRLFESEKNLQDAQQQRVSQDAEGIFLGIGASPNGGRAPFASYPQDGATWPGAEECYGSDRGHYTEGYDGIEQGDYIHMGGSHAPLRSRQSTPAPHTDSTQLGLHNGSVAASQIHLKRRGSKIRRKSSPRPKGKIETTHGSKSQLSETYEMPAALGPSEKSQRGLQATSKSQTANPSPYTFSPKELDSILKFPEIPLPKPP</sequence>
<reference evidence="2" key="1">
    <citation type="journal article" date="2021" name="Nat. Commun.">
        <title>Genetic determinants of endophytism in the Arabidopsis root mycobiome.</title>
        <authorList>
            <person name="Mesny F."/>
            <person name="Miyauchi S."/>
            <person name="Thiergart T."/>
            <person name="Pickel B."/>
            <person name="Atanasova L."/>
            <person name="Karlsson M."/>
            <person name="Huettel B."/>
            <person name="Barry K.W."/>
            <person name="Haridas S."/>
            <person name="Chen C."/>
            <person name="Bauer D."/>
            <person name="Andreopoulos W."/>
            <person name="Pangilinan J."/>
            <person name="LaButti K."/>
            <person name="Riley R."/>
            <person name="Lipzen A."/>
            <person name="Clum A."/>
            <person name="Drula E."/>
            <person name="Henrissat B."/>
            <person name="Kohler A."/>
            <person name="Grigoriev I.V."/>
            <person name="Martin F.M."/>
            <person name="Hacquard S."/>
        </authorList>
    </citation>
    <scope>NUCLEOTIDE SEQUENCE</scope>
    <source>
        <strain evidence="2">MPI-CAGE-AT-0147</strain>
    </source>
</reference>
<dbReference type="AlphaFoldDB" id="A0A9P9ELN4"/>